<evidence type="ECO:0000259" key="2">
    <source>
        <dbReference type="PROSITE" id="PS50181"/>
    </source>
</evidence>
<keyword evidence="4" id="KW-1185">Reference proteome</keyword>
<reference evidence="4" key="2">
    <citation type="submission" date="2015-01" db="EMBL/GenBank/DDBJ databases">
        <title>Evolutionary Origins and Diversification of the Mycorrhizal Mutualists.</title>
        <authorList>
            <consortium name="DOE Joint Genome Institute"/>
            <consortium name="Mycorrhizal Genomics Consortium"/>
            <person name="Kohler A."/>
            <person name="Kuo A."/>
            <person name="Nagy L.G."/>
            <person name="Floudas D."/>
            <person name="Copeland A."/>
            <person name="Barry K.W."/>
            <person name="Cichocki N."/>
            <person name="Veneault-Fourrey C."/>
            <person name="LaButti K."/>
            <person name="Lindquist E.A."/>
            <person name="Lipzen A."/>
            <person name="Lundell T."/>
            <person name="Morin E."/>
            <person name="Murat C."/>
            <person name="Riley R."/>
            <person name="Ohm R."/>
            <person name="Sun H."/>
            <person name="Tunlid A."/>
            <person name="Henrissat B."/>
            <person name="Grigoriev I.V."/>
            <person name="Hibbett D.S."/>
            <person name="Martin F."/>
        </authorList>
    </citation>
    <scope>NUCLEOTIDE SEQUENCE [LARGE SCALE GENOMIC DNA]</scope>
    <source>
        <strain evidence="4">MAFF 305830</strain>
    </source>
</reference>
<dbReference type="InterPro" id="IPR001810">
    <property type="entry name" value="F-box_dom"/>
</dbReference>
<dbReference type="Proteomes" id="UP000054097">
    <property type="component" value="Unassembled WGS sequence"/>
</dbReference>
<dbReference type="InterPro" id="IPR032675">
    <property type="entry name" value="LRR_dom_sf"/>
</dbReference>
<gene>
    <name evidence="3" type="ORF">M408DRAFT_21759</name>
</gene>
<proteinExistence type="predicted"/>
<feature type="region of interest" description="Disordered" evidence="1">
    <location>
        <begin position="489"/>
        <end position="560"/>
    </location>
</feature>
<name>A0A0C2XPQ4_SERVB</name>
<dbReference type="AlphaFoldDB" id="A0A0C2XPQ4"/>
<feature type="compositionally biased region" description="Acidic residues" evidence="1">
    <location>
        <begin position="515"/>
        <end position="560"/>
    </location>
</feature>
<dbReference type="HOGENOM" id="CLU_486762_0_0_1"/>
<dbReference type="Gene3D" id="3.80.10.10">
    <property type="entry name" value="Ribonuclease Inhibitor"/>
    <property type="match status" value="1"/>
</dbReference>
<dbReference type="OrthoDB" id="2939176at2759"/>
<dbReference type="SUPFAM" id="SSF52047">
    <property type="entry name" value="RNI-like"/>
    <property type="match status" value="1"/>
</dbReference>
<evidence type="ECO:0000313" key="3">
    <source>
        <dbReference type="EMBL" id="KIM30947.1"/>
    </source>
</evidence>
<feature type="domain" description="F-box" evidence="2">
    <location>
        <begin position="45"/>
        <end position="95"/>
    </location>
</feature>
<dbReference type="EMBL" id="KN824283">
    <property type="protein sequence ID" value="KIM30947.1"/>
    <property type="molecule type" value="Genomic_DNA"/>
</dbReference>
<protein>
    <recommendedName>
        <fullName evidence="2">F-box domain-containing protein</fullName>
    </recommendedName>
</protein>
<evidence type="ECO:0000313" key="4">
    <source>
        <dbReference type="Proteomes" id="UP000054097"/>
    </source>
</evidence>
<dbReference type="PROSITE" id="PS50181">
    <property type="entry name" value="FBOX"/>
    <property type="match status" value="1"/>
</dbReference>
<organism evidence="3 4">
    <name type="scientific">Serendipita vermifera MAFF 305830</name>
    <dbReference type="NCBI Taxonomy" id="933852"/>
    <lineage>
        <taxon>Eukaryota</taxon>
        <taxon>Fungi</taxon>
        <taxon>Dikarya</taxon>
        <taxon>Basidiomycota</taxon>
        <taxon>Agaricomycotina</taxon>
        <taxon>Agaricomycetes</taxon>
        <taxon>Sebacinales</taxon>
        <taxon>Serendipitaceae</taxon>
        <taxon>Serendipita</taxon>
    </lineage>
</organism>
<reference evidence="3 4" key="1">
    <citation type="submission" date="2014-04" db="EMBL/GenBank/DDBJ databases">
        <authorList>
            <consortium name="DOE Joint Genome Institute"/>
            <person name="Kuo A."/>
            <person name="Zuccaro A."/>
            <person name="Kohler A."/>
            <person name="Nagy L.G."/>
            <person name="Floudas D."/>
            <person name="Copeland A."/>
            <person name="Barry K.W."/>
            <person name="Cichocki N."/>
            <person name="Veneault-Fourrey C."/>
            <person name="LaButti K."/>
            <person name="Lindquist E.A."/>
            <person name="Lipzen A."/>
            <person name="Lundell T."/>
            <person name="Morin E."/>
            <person name="Murat C."/>
            <person name="Sun H."/>
            <person name="Tunlid A."/>
            <person name="Henrissat B."/>
            <person name="Grigoriev I.V."/>
            <person name="Hibbett D.S."/>
            <person name="Martin F."/>
            <person name="Nordberg H.P."/>
            <person name="Cantor M.N."/>
            <person name="Hua S.X."/>
        </authorList>
    </citation>
    <scope>NUCLEOTIDE SEQUENCE [LARGE SCALE GENOMIC DNA]</scope>
    <source>
        <strain evidence="3 4">MAFF 305830</strain>
    </source>
</reference>
<accession>A0A0C2XPQ4</accession>
<evidence type="ECO:0000256" key="1">
    <source>
        <dbReference type="SAM" id="MobiDB-lite"/>
    </source>
</evidence>
<sequence length="560" mass="62902">MSSNCPLWISIDKNNYNPNGDTPVISRGINERLKMPHYDKSTDVAKGLRGLPSAVVEQIFLLAAHESAYTRWNLVQVCSSWRKLAIELSELWTQLHISQHNMAYDRAVFAHNSSHLRYWKNLVHVCLASPTSIQLYELVGMAATTQWESLHIILQFPEIDVETVETIFTGASFPNLTTLRIEEKNVVDDFGQDPYSTLYDSIVFTAMKLQNVYINSDLKGIAPQYGLFGQRIKSIGGSTTFVGSALPGTAGADITQLSLHRWEFDVIQGLTIPSLRYLYVEHCRHDNTNQGRPTIILPSLREIRLTTHSLPVLSQICAGGLEILIIEQNKFDLWETRVDGCLPLSSYEADLYLSTFDLDVWSATSLEEARIYTPISAQHLLTFLHNSKGLKDLTLAVPNDREWCATFVGAMGARWGYSNHLAHCPDLESLTLLMDWNYTEGEWLEDIRALSDARQGTKLKSILCKWTGDARVPESGPAGIFDTYGGEYYGGAAEPEEGGPNLPSDSKQLEAYGRDDEDMKNEQDSSDSSDSSEEDEEDEEELDEDDDDDIMDTYDDIPFP</sequence>